<feature type="DNA-binding region" description="H-T-H motif" evidence="2">
    <location>
        <begin position="40"/>
        <end position="59"/>
    </location>
</feature>
<dbReference type="Pfam" id="PF00440">
    <property type="entry name" value="TetR_N"/>
    <property type="match status" value="1"/>
</dbReference>
<gene>
    <name evidence="4" type="ORF">NQ502_13830</name>
</gene>
<proteinExistence type="predicted"/>
<organism evidence="4 5">
    <name type="scientific">Ruminococcus gauvreauii</name>
    <dbReference type="NCBI Taxonomy" id="438033"/>
    <lineage>
        <taxon>Bacteria</taxon>
        <taxon>Bacillati</taxon>
        <taxon>Bacillota</taxon>
        <taxon>Clostridia</taxon>
        <taxon>Eubacteriales</taxon>
        <taxon>Oscillospiraceae</taxon>
        <taxon>Ruminococcus</taxon>
    </lineage>
</organism>
<dbReference type="InterPro" id="IPR001647">
    <property type="entry name" value="HTH_TetR"/>
</dbReference>
<keyword evidence="5" id="KW-1185">Reference proteome</keyword>
<dbReference type="SUPFAM" id="SSF46689">
    <property type="entry name" value="Homeodomain-like"/>
    <property type="match status" value="1"/>
</dbReference>
<dbReference type="PROSITE" id="PS01081">
    <property type="entry name" value="HTH_TETR_1"/>
    <property type="match status" value="1"/>
</dbReference>
<name>A0ABY5VD97_9FIRM</name>
<dbReference type="InterPro" id="IPR023772">
    <property type="entry name" value="DNA-bd_HTH_TetR-type_CS"/>
</dbReference>
<dbReference type="InterPro" id="IPR036271">
    <property type="entry name" value="Tet_transcr_reg_TetR-rel_C_sf"/>
</dbReference>
<evidence type="ECO:0000313" key="5">
    <source>
        <dbReference type="Proteomes" id="UP001060164"/>
    </source>
</evidence>
<evidence type="ECO:0000313" key="4">
    <source>
        <dbReference type="EMBL" id="UWP58455.1"/>
    </source>
</evidence>
<feature type="domain" description="HTH tetR-type" evidence="3">
    <location>
        <begin position="17"/>
        <end position="77"/>
    </location>
</feature>
<dbReference type="InterPro" id="IPR050624">
    <property type="entry name" value="HTH-type_Tx_Regulator"/>
</dbReference>
<dbReference type="RefSeq" id="WP_049898162.1">
    <property type="nucleotide sequence ID" value="NZ_CABLBR010000015.1"/>
</dbReference>
<dbReference type="PROSITE" id="PS50977">
    <property type="entry name" value="HTH_TETR_2"/>
    <property type="match status" value="1"/>
</dbReference>
<dbReference type="SUPFAM" id="SSF48498">
    <property type="entry name" value="Tetracyclin repressor-like, C-terminal domain"/>
    <property type="match status" value="1"/>
</dbReference>
<keyword evidence="1 2" id="KW-0238">DNA-binding</keyword>
<sequence>MQNNNPTRLTRRQQQALETKDRIFQAAMEVINEKGFGNTTIEDITSRAGVASGSFYTYFKSKETIVLDTIQRSDAIYEWAYQQTVQETFLPTIMHFIRLSYAEYEKRGKGIIKAIISNYFSFPEYDFYQQNRSLFRCLLRIVEKGIDSGEVSGSRTATECVSQLLSAMAGVEVIWCFDTGGQSLADLMVETIRTMALGMMVQ</sequence>
<evidence type="ECO:0000256" key="2">
    <source>
        <dbReference type="PROSITE-ProRule" id="PRU00335"/>
    </source>
</evidence>
<reference evidence="4" key="1">
    <citation type="journal article" date="2022" name="Cell">
        <title>Design, construction, and in vivo augmentation of a complex gut microbiome.</title>
        <authorList>
            <person name="Cheng A.G."/>
            <person name="Ho P.Y."/>
            <person name="Aranda-Diaz A."/>
            <person name="Jain S."/>
            <person name="Yu F.B."/>
            <person name="Meng X."/>
            <person name="Wang M."/>
            <person name="Iakiviak M."/>
            <person name="Nagashima K."/>
            <person name="Zhao A."/>
            <person name="Murugkar P."/>
            <person name="Patil A."/>
            <person name="Atabakhsh K."/>
            <person name="Weakley A."/>
            <person name="Yan J."/>
            <person name="Brumbaugh A.R."/>
            <person name="Higginbottom S."/>
            <person name="Dimas A."/>
            <person name="Shiver A.L."/>
            <person name="Deutschbauer A."/>
            <person name="Neff N."/>
            <person name="Sonnenburg J.L."/>
            <person name="Huang K.C."/>
            <person name="Fischbach M.A."/>
        </authorList>
    </citation>
    <scope>NUCLEOTIDE SEQUENCE</scope>
    <source>
        <strain evidence="4">DSM 19829</strain>
    </source>
</reference>
<accession>A0ABY5VD97</accession>
<dbReference type="PRINTS" id="PR00455">
    <property type="entry name" value="HTHTETR"/>
</dbReference>
<dbReference type="InterPro" id="IPR009057">
    <property type="entry name" value="Homeodomain-like_sf"/>
</dbReference>
<dbReference type="PANTHER" id="PTHR43479">
    <property type="entry name" value="ACREF/ENVCD OPERON REPRESSOR-RELATED"/>
    <property type="match status" value="1"/>
</dbReference>
<protein>
    <submittedName>
        <fullName evidence="4">TetR/AcrR family transcriptional regulator</fullName>
    </submittedName>
</protein>
<dbReference type="Proteomes" id="UP001060164">
    <property type="component" value="Chromosome"/>
</dbReference>
<evidence type="ECO:0000259" key="3">
    <source>
        <dbReference type="PROSITE" id="PS50977"/>
    </source>
</evidence>
<evidence type="ECO:0000256" key="1">
    <source>
        <dbReference type="ARBA" id="ARBA00023125"/>
    </source>
</evidence>
<dbReference type="Gene3D" id="1.10.357.10">
    <property type="entry name" value="Tetracycline Repressor, domain 2"/>
    <property type="match status" value="1"/>
</dbReference>
<dbReference type="PANTHER" id="PTHR43479:SF11">
    <property type="entry name" value="ACREF_ENVCD OPERON REPRESSOR-RELATED"/>
    <property type="match status" value="1"/>
</dbReference>
<dbReference type="EMBL" id="CP102290">
    <property type="protein sequence ID" value="UWP58455.1"/>
    <property type="molecule type" value="Genomic_DNA"/>
</dbReference>